<dbReference type="PANTHER" id="PTHR10720:SF0">
    <property type="entry name" value="HEME OXYGENASE"/>
    <property type="match status" value="1"/>
</dbReference>
<dbReference type="GO" id="GO:0004392">
    <property type="term" value="F:heme oxygenase (decyclizing) activity"/>
    <property type="evidence" value="ECO:0007669"/>
    <property type="project" value="InterPro"/>
</dbReference>
<accession>A0A432ZI05</accession>
<dbReference type="AlphaFoldDB" id="A0A432ZI05"/>
<dbReference type="Pfam" id="PF01126">
    <property type="entry name" value="Heme_oxygenase"/>
    <property type="match status" value="1"/>
</dbReference>
<proteinExistence type="predicted"/>
<comment type="caution">
    <text evidence="4">The sequence shown here is derived from an EMBL/GenBank/DDBJ whole genome shotgun (WGS) entry which is preliminary data.</text>
</comment>
<dbReference type="GO" id="GO:0006788">
    <property type="term" value="P:heme oxidation"/>
    <property type="evidence" value="ECO:0007669"/>
    <property type="project" value="InterPro"/>
</dbReference>
<dbReference type="Gene3D" id="1.20.910.10">
    <property type="entry name" value="Heme oxygenase-like"/>
    <property type="match status" value="1"/>
</dbReference>
<evidence type="ECO:0008006" key="6">
    <source>
        <dbReference type="Google" id="ProtNLM"/>
    </source>
</evidence>
<evidence type="ECO:0000313" key="5">
    <source>
        <dbReference type="Proteomes" id="UP000287908"/>
    </source>
</evidence>
<dbReference type="Proteomes" id="UP000287908">
    <property type="component" value="Unassembled WGS sequence"/>
</dbReference>
<protein>
    <recommendedName>
        <fullName evidence="6">Heme oxygenase</fullName>
    </recommendedName>
</protein>
<sequence length="188" mass="21500">MNKNNILEQLRAATASLHDQVEQLPDMSRLMSPKVTDDDYLIALLRLRRLFWALEPTLSKHFFDLNRGDYCYLPRMKALNDDINCLSGSRPTESVEPLKLGYYQAIGAAYVVEGATMGGKVLAKRLSQTLNRSQTNGLKFFNFHRKGTRSLFISWLQQLELEAQQINWIVEGATTSFRVLLDGCKNQR</sequence>
<evidence type="ECO:0000256" key="3">
    <source>
        <dbReference type="ARBA" id="ARBA00023004"/>
    </source>
</evidence>
<evidence type="ECO:0000256" key="1">
    <source>
        <dbReference type="ARBA" id="ARBA00022617"/>
    </source>
</evidence>
<gene>
    <name evidence="4" type="ORF">CWI81_02925</name>
</gene>
<dbReference type="PANTHER" id="PTHR10720">
    <property type="entry name" value="HEME OXYGENASE"/>
    <property type="match status" value="1"/>
</dbReference>
<dbReference type="RefSeq" id="WP_126783724.1">
    <property type="nucleotide sequence ID" value="NZ_PIQF01000001.1"/>
</dbReference>
<evidence type="ECO:0000256" key="2">
    <source>
        <dbReference type="ARBA" id="ARBA00022723"/>
    </source>
</evidence>
<dbReference type="InterPro" id="IPR002051">
    <property type="entry name" value="Haem_Oase"/>
</dbReference>
<name>A0A432ZI05_9GAMM</name>
<organism evidence="4 5">
    <name type="scientific">Idiomarina seosinensis</name>
    <dbReference type="NCBI Taxonomy" id="281739"/>
    <lineage>
        <taxon>Bacteria</taxon>
        <taxon>Pseudomonadati</taxon>
        <taxon>Pseudomonadota</taxon>
        <taxon>Gammaproteobacteria</taxon>
        <taxon>Alteromonadales</taxon>
        <taxon>Idiomarinaceae</taxon>
        <taxon>Idiomarina</taxon>
    </lineage>
</organism>
<keyword evidence="2" id="KW-0479">Metal-binding</keyword>
<dbReference type="GO" id="GO:0046872">
    <property type="term" value="F:metal ion binding"/>
    <property type="evidence" value="ECO:0007669"/>
    <property type="project" value="UniProtKB-KW"/>
</dbReference>
<dbReference type="EMBL" id="PIQF01000001">
    <property type="protein sequence ID" value="RUO77450.1"/>
    <property type="molecule type" value="Genomic_DNA"/>
</dbReference>
<reference evidence="4 5" key="1">
    <citation type="journal article" date="2011" name="Front. Microbiol.">
        <title>Genomic signatures of strain selection and enhancement in Bacillus atrophaeus var. globigii, a historical biowarfare simulant.</title>
        <authorList>
            <person name="Gibbons H.S."/>
            <person name="Broomall S.M."/>
            <person name="McNew L.A."/>
            <person name="Daligault H."/>
            <person name="Chapman C."/>
            <person name="Bruce D."/>
            <person name="Karavis M."/>
            <person name="Krepps M."/>
            <person name="McGregor P.A."/>
            <person name="Hong C."/>
            <person name="Park K.H."/>
            <person name="Akmal A."/>
            <person name="Feldman A."/>
            <person name="Lin J.S."/>
            <person name="Chang W.E."/>
            <person name="Higgs B.W."/>
            <person name="Demirev P."/>
            <person name="Lindquist J."/>
            <person name="Liem A."/>
            <person name="Fochler E."/>
            <person name="Read T.D."/>
            <person name="Tapia R."/>
            <person name="Johnson S."/>
            <person name="Bishop-Lilly K.A."/>
            <person name="Detter C."/>
            <person name="Han C."/>
            <person name="Sozhamannan S."/>
            <person name="Rosenzweig C.N."/>
            <person name="Skowronski E.W."/>
        </authorList>
    </citation>
    <scope>NUCLEOTIDE SEQUENCE [LARGE SCALE GENOMIC DNA]</scope>
    <source>
        <strain evidence="4 5">CL-SP19</strain>
    </source>
</reference>
<dbReference type="SUPFAM" id="SSF48613">
    <property type="entry name" value="Heme oxygenase-like"/>
    <property type="match status" value="1"/>
</dbReference>
<keyword evidence="1" id="KW-0349">Heme</keyword>
<dbReference type="CDD" id="cd19166">
    <property type="entry name" value="HemeO-bac"/>
    <property type="match status" value="1"/>
</dbReference>
<keyword evidence="5" id="KW-1185">Reference proteome</keyword>
<dbReference type="OrthoDB" id="114943at2"/>
<evidence type="ECO:0000313" key="4">
    <source>
        <dbReference type="EMBL" id="RUO77450.1"/>
    </source>
</evidence>
<dbReference type="InterPro" id="IPR016084">
    <property type="entry name" value="Haem_Oase-like_multi-hlx"/>
</dbReference>
<dbReference type="InterPro" id="IPR016053">
    <property type="entry name" value="Haem_Oase-like"/>
</dbReference>
<keyword evidence="3" id="KW-0408">Iron</keyword>